<organism evidence="2 3">
    <name type="scientific">Mycena albidolilacea</name>
    <dbReference type="NCBI Taxonomy" id="1033008"/>
    <lineage>
        <taxon>Eukaryota</taxon>
        <taxon>Fungi</taxon>
        <taxon>Dikarya</taxon>
        <taxon>Basidiomycota</taxon>
        <taxon>Agaricomycotina</taxon>
        <taxon>Agaricomycetes</taxon>
        <taxon>Agaricomycetidae</taxon>
        <taxon>Agaricales</taxon>
        <taxon>Marasmiineae</taxon>
        <taxon>Mycenaceae</taxon>
        <taxon>Mycena</taxon>
    </lineage>
</organism>
<dbReference type="InterPro" id="IPR001810">
    <property type="entry name" value="F-box_dom"/>
</dbReference>
<sequence length="258" mass="28926">MSALPQELYDIVISLCDRRSLASCSLVCRNWVPCSRMGHFSNLRPLTISPSSLQEVLLLVDGPVSTISPYIKSLILKDWDVGSSSQSFYAALPRITGRMTAVESLAFHAVDWEEMADGALNFLVFYFKNTLKSLELRDSPYRTFDGLVDLTCSFPFLEKLSLHRLVAFNRSEHGTLGPRRSPPPSAPQLRSIYAFGSIKRDLVRWIMKTNLDIEEVTFGPILPREARVVGKFLGALKNNLKHLTLSGESIPSEFFLAL</sequence>
<dbReference type="InterPro" id="IPR032675">
    <property type="entry name" value="LRR_dom_sf"/>
</dbReference>
<reference evidence="2" key="1">
    <citation type="submission" date="2023-03" db="EMBL/GenBank/DDBJ databases">
        <title>Massive genome expansion in bonnet fungi (Mycena s.s.) driven by repeated elements and novel gene families across ecological guilds.</title>
        <authorList>
            <consortium name="Lawrence Berkeley National Laboratory"/>
            <person name="Harder C.B."/>
            <person name="Miyauchi S."/>
            <person name="Viragh M."/>
            <person name="Kuo A."/>
            <person name="Thoen E."/>
            <person name="Andreopoulos B."/>
            <person name="Lu D."/>
            <person name="Skrede I."/>
            <person name="Drula E."/>
            <person name="Henrissat B."/>
            <person name="Morin E."/>
            <person name="Kohler A."/>
            <person name="Barry K."/>
            <person name="LaButti K."/>
            <person name="Morin E."/>
            <person name="Salamov A."/>
            <person name="Lipzen A."/>
            <person name="Mereny Z."/>
            <person name="Hegedus B."/>
            <person name="Baldrian P."/>
            <person name="Stursova M."/>
            <person name="Weitz H."/>
            <person name="Taylor A."/>
            <person name="Grigoriev I.V."/>
            <person name="Nagy L.G."/>
            <person name="Martin F."/>
            <person name="Kauserud H."/>
        </authorList>
    </citation>
    <scope>NUCLEOTIDE SEQUENCE</scope>
    <source>
        <strain evidence="2">CBHHK002</strain>
    </source>
</reference>
<evidence type="ECO:0000313" key="3">
    <source>
        <dbReference type="Proteomes" id="UP001218218"/>
    </source>
</evidence>
<evidence type="ECO:0000313" key="2">
    <source>
        <dbReference type="EMBL" id="KAJ7322935.1"/>
    </source>
</evidence>
<comment type="caution">
    <text evidence="2">The sequence shown here is derived from an EMBL/GenBank/DDBJ whole genome shotgun (WGS) entry which is preliminary data.</text>
</comment>
<dbReference type="AlphaFoldDB" id="A0AAD6ZI49"/>
<protein>
    <recommendedName>
        <fullName evidence="1">F-box domain-containing protein</fullName>
    </recommendedName>
</protein>
<dbReference type="Pfam" id="PF00646">
    <property type="entry name" value="F-box"/>
    <property type="match status" value="1"/>
</dbReference>
<keyword evidence="3" id="KW-1185">Reference proteome</keyword>
<dbReference type="Gene3D" id="3.80.10.10">
    <property type="entry name" value="Ribonuclease Inhibitor"/>
    <property type="match status" value="1"/>
</dbReference>
<feature type="domain" description="F-box" evidence="1">
    <location>
        <begin position="2"/>
        <end position="31"/>
    </location>
</feature>
<dbReference type="InterPro" id="IPR036047">
    <property type="entry name" value="F-box-like_dom_sf"/>
</dbReference>
<gene>
    <name evidence="2" type="ORF">DFH08DRAFT_888307</name>
</gene>
<accession>A0AAD6ZI49</accession>
<dbReference type="SUPFAM" id="SSF52047">
    <property type="entry name" value="RNI-like"/>
    <property type="match status" value="1"/>
</dbReference>
<proteinExistence type="predicted"/>
<dbReference type="Proteomes" id="UP001218218">
    <property type="component" value="Unassembled WGS sequence"/>
</dbReference>
<evidence type="ECO:0000259" key="1">
    <source>
        <dbReference type="Pfam" id="PF00646"/>
    </source>
</evidence>
<name>A0AAD6ZI49_9AGAR</name>
<dbReference type="SUPFAM" id="SSF81383">
    <property type="entry name" value="F-box domain"/>
    <property type="match status" value="1"/>
</dbReference>
<dbReference type="EMBL" id="JARIHO010000048">
    <property type="protein sequence ID" value="KAJ7322935.1"/>
    <property type="molecule type" value="Genomic_DNA"/>
</dbReference>